<keyword evidence="4" id="KW-1185">Reference proteome</keyword>
<keyword evidence="1" id="KW-0067">ATP-binding</keyword>
<evidence type="ECO:0000313" key="4">
    <source>
        <dbReference type="Proteomes" id="UP000053927"/>
    </source>
</evidence>
<evidence type="ECO:0000259" key="2">
    <source>
        <dbReference type="Pfam" id="PF05970"/>
    </source>
</evidence>
<gene>
    <name evidence="3" type="ORF">STEHIDRAFT_33624</name>
</gene>
<dbReference type="Gene3D" id="3.40.50.300">
    <property type="entry name" value="P-loop containing nucleotide triphosphate hydrolases"/>
    <property type="match status" value="1"/>
</dbReference>
<dbReference type="PANTHER" id="PTHR47642:SF5">
    <property type="entry name" value="ATP-DEPENDENT DNA HELICASE"/>
    <property type="match status" value="1"/>
</dbReference>
<keyword evidence="1" id="KW-0233">DNA recombination</keyword>
<dbReference type="eggNOG" id="KOG0987">
    <property type="taxonomic scope" value="Eukaryota"/>
</dbReference>
<comment type="catalytic activity">
    <reaction evidence="1">
        <text>ATP + H2O = ADP + phosphate + H(+)</text>
        <dbReference type="Rhea" id="RHEA:13065"/>
        <dbReference type="ChEBI" id="CHEBI:15377"/>
        <dbReference type="ChEBI" id="CHEBI:15378"/>
        <dbReference type="ChEBI" id="CHEBI:30616"/>
        <dbReference type="ChEBI" id="CHEBI:43474"/>
        <dbReference type="ChEBI" id="CHEBI:456216"/>
        <dbReference type="EC" id="5.6.2.3"/>
    </reaction>
</comment>
<dbReference type="SUPFAM" id="SSF52540">
    <property type="entry name" value="P-loop containing nucleoside triphosphate hydrolases"/>
    <property type="match status" value="1"/>
</dbReference>
<feature type="domain" description="DNA helicase Pif1-like DEAD-box helicase" evidence="2">
    <location>
        <begin position="30"/>
        <end position="150"/>
    </location>
</feature>
<name>R7RWF7_STEHR</name>
<keyword evidence="1" id="KW-0547">Nucleotide-binding</keyword>
<dbReference type="InterPro" id="IPR027417">
    <property type="entry name" value="P-loop_NTPase"/>
</dbReference>
<evidence type="ECO:0000256" key="1">
    <source>
        <dbReference type="RuleBase" id="RU363044"/>
    </source>
</evidence>
<proteinExistence type="inferred from homology"/>
<dbReference type="EC" id="5.6.2.3" evidence="1"/>
<dbReference type="OMA" id="RFICMAR"/>
<dbReference type="PANTHER" id="PTHR47642">
    <property type="entry name" value="ATP-DEPENDENT DNA HELICASE"/>
    <property type="match status" value="1"/>
</dbReference>
<evidence type="ECO:0000313" key="3">
    <source>
        <dbReference type="EMBL" id="EIM79078.1"/>
    </source>
</evidence>
<reference evidence="4" key="1">
    <citation type="journal article" date="2012" name="Science">
        <title>The Paleozoic origin of enzymatic lignin decomposition reconstructed from 31 fungal genomes.</title>
        <authorList>
            <person name="Floudas D."/>
            <person name="Binder M."/>
            <person name="Riley R."/>
            <person name="Barry K."/>
            <person name="Blanchette R.A."/>
            <person name="Henrissat B."/>
            <person name="Martinez A.T."/>
            <person name="Otillar R."/>
            <person name="Spatafora J.W."/>
            <person name="Yadav J.S."/>
            <person name="Aerts A."/>
            <person name="Benoit I."/>
            <person name="Boyd A."/>
            <person name="Carlson A."/>
            <person name="Copeland A."/>
            <person name="Coutinho P.M."/>
            <person name="de Vries R.P."/>
            <person name="Ferreira P."/>
            <person name="Findley K."/>
            <person name="Foster B."/>
            <person name="Gaskell J."/>
            <person name="Glotzer D."/>
            <person name="Gorecki P."/>
            <person name="Heitman J."/>
            <person name="Hesse C."/>
            <person name="Hori C."/>
            <person name="Igarashi K."/>
            <person name="Jurgens J.A."/>
            <person name="Kallen N."/>
            <person name="Kersten P."/>
            <person name="Kohler A."/>
            <person name="Kuees U."/>
            <person name="Kumar T.K.A."/>
            <person name="Kuo A."/>
            <person name="LaButti K."/>
            <person name="Larrondo L.F."/>
            <person name="Lindquist E."/>
            <person name="Ling A."/>
            <person name="Lombard V."/>
            <person name="Lucas S."/>
            <person name="Lundell T."/>
            <person name="Martin R."/>
            <person name="McLaughlin D.J."/>
            <person name="Morgenstern I."/>
            <person name="Morin E."/>
            <person name="Murat C."/>
            <person name="Nagy L.G."/>
            <person name="Nolan M."/>
            <person name="Ohm R.A."/>
            <person name="Patyshakuliyeva A."/>
            <person name="Rokas A."/>
            <person name="Ruiz-Duenas F.J."/>
            <person name="Sabat G."/>
            <person name="Salamov A."/>
            <person name="Samejima M."/>
            <person name="Schmutz J."/>
            <person name="Slot J.C."/>
            <person name="St John F."/>
            <person name="Stenlid J."/>
            <person name="Sun H."/>
            <person name="Sun S."/>
            <person name="Syed K."/>
            <person name="Tsang A."/>
            <person name="Wiebenga A."/>
            <person name="Young D."/>
            <person name="Pisabarro A."/>
            <person name="Eastwood D.C."/>
            <person name="Martin F."/>
            <person name="Cullen D."/>
            <person name="Grigoriev I.V."/>
            <person name="Hibbett D.S."/>
        </authorList>
    </citation>
    <scope>NUCLEOTIDE SEQUENCE [LARGE SCALE GENOMIC DNA]</scope>
    <source>
        <strain evidence="4">FP-91666</strain>
    </source>
</reference>
<dbReference type="GeneID" id="18804483"/>
<comment type="cofactor">
    <cofactor evidence="1">
        <name>Mg(2+)</name>
        <dbReference type="ChEBI" id="CHEBI:18420"/>
    </cofactor>
</comment>
<dbReference type="GO" id="GO:0043139">
    <property type="term" value="F:5'-3' DNA helicase activity"/>
    <property type="evidence" value="ECO:0007669"/>
    <property type="project" value="UniProtKB-EC"/>
</dbReference>
<dbReference type="GO" id="GO:0006310">
    <property type="term" value="P:DNA recombination"/>
    <property type="evidence" value="ECO:0007669"/>
    <property type="project" value="UniProtKB-KW"/>
</dbReference>
<dbReference type="OrthoDB" id="432234at2759"/>
<dbReference type="GO" id="GO:0005524">
    <property type="term" value="F:ATP binding"/>
    <property type="evidence" value="ECO:0007669"/>
    <property type="project" value="UniProtKB-KW"/>
</dbReference>
<dbReference type="RefSeq" id="XP_007311826.1">
    <property type="nucleotide sequence ID" value="XM_007311764.1"/>
</dbReference>
<dbReference type="Pfam" id="PF05970">
    <property type="entry name" value="PIF1"/>
    <property type="match status" value="1"/>
</dbReference>
<dbReference type="AlphaFoldDB" id="R7RWF7"/>
<keyword evidence="1" id="KW-0234">DNA repair</keyword>
<organism evidence="3 4">
    <name type="scientific">Stereum hirsutum (strain FP-91666)</name>
    <name type="common">White-rot fungus</name>
    <dbReference type="NCBI Taxonomy" id="721885"/>
    <lineage>
        <taxon>Eukaryota</taxon>
        <taxon>Fungi</taxon>
        <taxon>Dikarya</taxon>
        <taxon>Basidiomycota</taxon>
        <taxon>Agaricomycotina</taxon>
        <taxon>Agaricomycetes</taxon>
        <taxon>Russulales</taxon>
        <taxon>Stereaceae</taxon>
        <taxon>Stereum</taxon>
    </lineage>
</organism>
<keyword evidence="1" id="KW-0378">Hydrolase</keyword>
<keyword evidence="1" id="KW-0347">Helicase</keyword>
<comment type="similarity">
    <text evidence="1">Belongs to the helicase family.</text>
</comment>
<feature type="non-terminal residue" evidence="3">
    <location>
        <position position="1"/>
    </location>
</feature>
<dbReference type="EMBL" id="JH687414">
    <property type="protein sequence ID" value="EIM79078.1"/>
    <property type="molecule type" value="Genomic_DNA"/>
</dbReference>
<feature type="non-terminal residue" evidence="3">
    <location>
        <position position="160"/>
    </location>
</feature>
<dbReference type="Proteomes" id="UP000053927">
    <property type="component" value="Unassembled WGS sequence"/>
</dbReference>
<dbReference type="InterPro" id="IPR010285">
    <property type="entry name" value="DNA_helicase_pif1-like_DEAD"/>
</dbReference>
<accession>R7RWF7</accession>
<dbReference type="KEGG" id="shs:STEHIDRAFT_33624"/>
<dbReference type="GO" id="GO:0016887">
    <property type="term" value="F:ATP hydrolysis activity"/>
    <property type="evidence" value="ECO:0007669"/>
    <property type="project" value="RHEA"/>
</dbReference>
<dbReference type="GO" id="GO:0000723">
    <property type="term" value="P:telomere maintenance"/>
    <property type="evidence" value="ECO:0007669"/>
    <property type="project" value="InterPro"/>
</dbReference>
<keyword evidence="1" id="KW-0227">DNA damage</keyword>
<dbReference type="GO" id="GO:0006281">
    <property type="term" value="P:DNA repair"/>
    <property type="evidence" value="ECO:0007669"/>
    <property type="project" value="UniProtKB-KW"/>
</dbReference>
<protein>
    <recommendedName>
        <fullName evidence="1">ATP-dependent DNA helicase</fullName>
        <ecNumber evidence="1">5.6.2.3</ecNumber>
    </recommendedName>
</protein>
<sequence length="160" mass="17947">VDESYLTKSFSSGRETEKITIEEVVLRYSLNEEQERAFRIVSQHASHQNGQQLRMYLGGMAGTGKSQVIKALMYFFEKRKETYAFVVLAPTAAAATLVAGSTYHSYLGFAGSTPSQSLSSLQKVRERLQHVSYVFLDEISMVDCLSFYNMSSQMCLALNI</sequence>
<dbReference type="InterPro" id="IPR051055">
    <property type="entry name" value="PIF1_helicase"/>
</dbReference>